<keyword evidence="2" id="KW-1185">Reference proteome</keyword>
<dbReference type="Proteomes" id="UP000828390">
    <property type="component" value="Unassembled WGS sequence"/>
</dbReference>
<protein>
    <submittedName>
        <fullName evidence="1">Uncharacterized protein</fullName>
    </submittedName>
</protein>
<dbReference type="AlphaFoldDB" id="A0A9D4HT18"/>
<sequence>MHRTKYHLISSSPVVLDTFPQASRFVVSLSPVTTFLNSSSRSQNQVFLGRPLFLFRLGFQMRDGCAALSSSFVWGSR</sequence>
<proteinExistence type="predicted"/>
<reference evidence="1" key="2">
    <citation type="submission" date="2020-11" db="EMBL/GenBank/DDBJ databases">
        <authorList>
            <person name="McCartney M.A."/>
            <person name="Auch B."/>
            <person name="Kono T."/>
            <person name="Mallez S."/>
            <person name="Becker A."/>
            <person name="Gohl D.M."/>
            <person name="Silverstein K.A.T."/>
            <person name="Koren S."/>
            <person name="Bechman K.B."/>
            <person name="Herman A."/>
            <person name="Abrahante J.E."/>
            <person name="Garbe J."/>
        </authorList>
    </citation>
    <scope>NUCLEOTIDE SEQUENCE</scope>
    <source>
        <strain evidence="1">Duluth1</strain>
        <tissue evidence="1">Whole animal</tissue>
    </source>
</reference>
<evidence type="ECO:0000313" key="2">
    <source>
        <dbReference type="Proteomes" id="UP000828390"/>
    </source>
</evidence>
<comment type="caution">
    <text evidence="1">The sequence shown here is derived from an EMBL/GenBank/DDBJ whole genome shotgun (WGS) entry which is preliminary data.</text>
</comment>
<accession>A0A9D4HT18</accession>
<evidence type="ECO:0000313" key="1">
    <source>
        <dbReference type="EMBL" id="KAH3729835.1"/>
    </source>
</evidence>
<dbReference type="EMBL" id="JAIWYP010000012">
    <property type="protein sequence ID" value="KAH3729835.1"/>
    <property type="molecule type" value="Genomic_DNA"/>
</dbReference>
<reference evidence="1" key="1">
    <citation type="journal article" date="2019" name="bioRxiv">
        <title>The Genome of the Zebra Mussel, Dreissena polymorpha: A Resource for Invasive Species Research.</title>
        <authorList>
            <person name="McCartney M.A."/>
            <person name="Auch B."/>
            <person name="Kono T."/>
            <person name="Mallez S."/>
            <person name="Zhang Y."/>
            <person name="Obille A."/>
            <person name="Becker A."/>
            <person name="Abrahante J.E."/>
            <person name="Garbe J."/>
            <person name="Badalamenti J.P."/>
            <person name="Herman A."/>
            <person name="Mangelson H."/>
            <person name="Liachko I."/>
            <person name="Sullivan S."/>
            <person name="Sone E.D."/>
            <person name="Koren S."/>
            <person name="Silverstein K.A.T."/>
            <person name="Beckman K.B."/>
            <person name="Gohl D.M."/>
        </authorList>
    </citation>
    <scope>NUCLEOTIDE SEQUENCE</scope>
    <source>
        <strain evidence="1">Duluth1</strain>
        <tissue evidence="1">Whole animal</tissue>
    </source>
</reference>
<name>A0A9D4HT18_DREPO</name>
<organism evidence="1 2">
    <name type="scientific">Dreissena polymorpha</name>
    <name type="common">Zebra mussel</name>
    <name type="synonym">Mytilus polymorpha</name>
    <dbReference type="NCBI Taxonomy" id="45954"/>
    <lineage>
        <taxon>Eukaryota</taxon>
        <taxon>Metazoa</taxon>
        <taxon>Spiralia</taxon>
        <taxon>Lophotrochozoa</taxon>
        <taxon>Mollusca</taxon>
        <taxon>Bivalvia</taxon>
        <taxon>Autobranchia</taxon>
        <taxon>Heteroconchia</taxon>
        <taxon>Euheterodonta</taxon>
        <taxon>Imparidentia</taxon>
        <taxon>Neoheterodontei</taxon>
        <taxon>Myida</taxon>
        <taxon>Dreissenoidea</taxon>
        <taxon>Dreissenidae</taxon>
        <taxon>Dreissena</taxon>
    </lineage>
</organism>
<gene>
    <name evidence="1" type="ORF">DPMN_055813</name>
</gene>